<reference evidence="1 2" key="1">
    <citation type="submission" date="2024-09" db="EMBL/GenBank/DDBJ databases">
        <authorList>
            <person name="Sun Q."/>
            <person name="Mori K."/>
        </authorList>
    </citation>
    <scope>NUCLEOTIDE SEQUENCE [LARGE SCALE GENOMIC DNA]</scope>
    <source>
        <strain evidence="1 2">KCTC 42086</strain>
    </source>
</reference>
<evidence type="ECO:0000313" key="1">
    <source>
        <dbReference type="EMBL" id="MFC0812556.1"/>
    </source>
</evidence>
<dbReference type="RefSeq" id="WP_394320311.1">
    <property type="nucleotide sequence ID" value="NZ_JBHMQU010000047.1"/>
</dbReference>
<gene>
    <name evidence="1" type="ORF">ACFHYO_10595</name>
</gene>
<dbReference type="Proteomes" id="UP001589920">
    <property type="component" value="Unassembled WGS sequence"/>
</dbReference>
<sequence length="266" mass="30235">MIDHDATEIWKAKEIWDTPQFLVADVCAITGATPKAIEHFVNPARGLVRLLGDWVNPGTGKRRMFTGGQVLMIAAAYTMNRIGFPQKFSATLAETIERRAKNRLFGLGIEKDYTIITYPMKDADDWALIVMYQGKDEPRLPVAAQVLQADRLIDEVHAQLMAIIHGHDLPDFSVPDPRPEPSPYAPSGNAMRAWVKDDLGRWLYAGLTFDETQELLNLQGSRIEGDELVTPDERKRLTTDERARYLELYNRHETARLRRIFDESEG</sequence>
<accession>A0ABV6T6K9</accession>
<comment type="caution">
    <text evidence="1">The sequence shown here is derived from an EMBL/GenBank/DDBJ whole genome shotgun (WGS) entry which is preliminary data.</text>
</comment>
<keyword evidence="2" id="KW-1185">Reference proteome</keyword>
<organism evidence="1 2">
    <name type="scientific">Paracoccus panacisoli</name>
    <dbReference type="NCBI Taxonomy" id="1510163"/>
    <lineage>
        <taxon>Bacteria</taxon>
        <taxon>Pseudomonadati</taxon>
        <taxon>Pseudomonadota</taxon>
        <taxon>Alphaproteobacteria</taxon>
        <taxon>Rhodobacterales</taxon>
        <taxon>Paracoccaceae</taxon>
        <taxon>Paracoccus</taxon>
    </lineage>
</organism>
<name>A0ABV6T6K9_9RHOB</name>
<evidence type="ECO:0000313" key="2">
    <source>
        <dbReference type="Proteomes" id="UP001589920"/>
    </source>
</evidence>
<protein>
    <submittedName>
        <fullName evidence="1">Uncharacterized protein</fullName>
    </submittedName>
</protein>
<dbReference type="EMBL" id="JBHMQU010000047">
    <property type="protein sequence ID" value="MFC0812556.1"/>
    <property type="molecule type" value="Genomic_DNA"/>
</dbReference>
<proteinExistence type="predicted"/>